<gene>
    <name evidence="4 6" type="primary">mshD</name>
    <name evidence="6" type="ORF">Prum_046520</name>
</gene>
<feature type="binding site" evidence="4">
    <location>
        <position position="284"/>
    </location>
    <ligand>
        <name>1D-myo-inositol 2-(L-cysteinylamino)-2-deoxy-alpha-D-glucopyranoside</name>
        <dbReference type="ChEBI" id="CHEBI:58887"/>
    </ligand>
</feature>
<dbReference type="RefSeq" id="WP_173078218.1">
    <property type="nucleotide sequence ID" value="NZ_BAABJB010000041.1"/>
</dbReference>
<evidence type="ECO:0000256" key="4">
    <source>
        <dbReference type="HAMAP-Rule" id="MF_01698"/>
    </source>
</evidence>
<proteinExistence type="inferred from homology"/>
<dbReference type="EC" id="2.3.1.189" evidence="4"/>
<keyword evidence="7" id="KW-1185">Reference proteome</keyword>
<dbReference type="SUPFAM" id="SSF55729">
    <property type="entry name" value="Acyl-CoA N-acyltransferases (Nat)"/>
    <property type="match status" value="1"/>
</dbReference>
<dbReference type="CDD" id="cd04301">
    <property type="entry name" value="NAT_SF"/>
    <property type="match status" value="1"/>
</dbReference>
<dbReference type="AlphaFoldDB" id="A0A6V8L5Y1"/>
<dbReference type="GO" id="GO:0010125">
    <property type="term" value="P:mycothiol biosynthetic process"/>
    <property type="evidence" value="ECO:0007669"/>
    <property type="project" value="UniProtKB-UniRule"/>
</dbReference>
<feature type="binding site" evidence="4">
    <location>
        <begin position="85"/>
        <end position="87"/>
    </location>
    <ligand>
        <name>acetyl-CoA</name>
        <dbReference type="ChEBI" id="CHEBI:57288"/>
        <label>1</label>
    </ligand>
</feature>
<keyword evidence="1 4" id="KW-0808">Transferase</keyword>
<evidence type="ECO:0000259" key="5">
    <source>
        <dbReference type="PROSITE" id="PS51186"/>
    </source>
</evidence>
<dbReference type="Pfam" id="PF00583">
    <property type="entry name" value="Acetyltransf_1"/>
    <property type="match status" value="2"/>
</dbReference>
<dbReference type="InterPro" id="IPR016181">
    <property type="entry name" value="Acyl_CoA_acyltransferase"/>
</dbReference>
<dbReference type="PROSITE" id="PS51186">
    <property type="entry name" value="GNAT"/>
    <property type="match status" value="2"/>
</dbReference>
<feature type="domain" description="N-acetyltransferase" evidence="5">
    <location>
        <begin position="9"/>
        <end position="159"/>
    </location>
</feature>
<dbReference type="GO" id="GO:0035447">
    <property type="term" value="F:mycothiol synthase activity"/>
    <property type="evidence" value="ECO:0007669"/>
    <property type="project" value="UniProtKB-UniRule"/>
</dbReference>
<feature type="binding site" evidence="4">
    <location>
        <position position="246"/>
    </location>
    <ligand>
        <name>1D-myo-inositol 2-(L-cysteinylamino)-2-deoxy-alpha-D-glucopyranoside</name>
        <dbReference type="ChEBI" id="CHEBI:58887"/>
    </ligand>
</feature>
<organism evidence="6 7">
    <name type="scientific">Phytohabitans rumicis</name>
    <dbReference type="NCBI Taxonomy" id="1076125"/>
    <lineage>
        <taxon>Bacteria</taxon>
        <taxon>Bacillati</taxon>
        <taxon>Actinomycetota</taxon>
        <taxon>Actinomycetes</taxon>
        <taxon>Micromonosporales</taxon>
        <taxon>Micromonosporaceae</taxon>
    </lineage>
</organism>
<accession>A0A6V8L5Y1</accession>
<feature type="binding site" evidence="4">
    <location>
        <position position="231"/>
    </location>
    <ligand>
        <name>1D-myo-inositol 2-(L-cysteinylamino)-2-deoxy-alpha-D-glucopyranoside</name>
        <dbReference type="ChEBI" id="CHEBI:58887"/>
    </ligand>
</feature>
<name>A0A6V8L5Y1_9ACTN</name>
<keyword evidence="3 4" id="KW-0012">Acyltransferase</keyword>
<reference evidence="6 7" key="1">
    <citation type="submission" date="2020-03" db="EMBL/GenBank/DDBJ databases">
        <title>Whole genome shotgun sequence of Phytohabitans rumicis NBRC 108638.</title>
        <authorList>
            <person name="Komaki H."/>
            <person name="Tamura T."/>
        </authorList>
    </citation>
    <scope>NUCLEOTIDE SEQUENCE [LARGE SCALE GENOMIC DNA]</scope>
    <source>
        <strain evidence="6 7">NBRC 108638</strain>
    </source>
</reference>
<evidence type="ECO:0000313" key="7">
    <source>
        <dbReference type="Proteomes" id="UP000482960"/>
    </source>
</evidence>
<feature type="binding site" evidence="4">
    <location>
        <position position="40"/>
    </location>
    <ligand>
        <name>1D-myo-inositol 2-(L-cysteinylamino)-2-deoxy-alpha-D-glucopyranoside</name>
        <dbReference type="ChEBI" id="CHEBI:58887"/>
    </ligand>
</feature>
<feature type="binding site" evidence="4">
    <location>
        <position position="190"/>
    </location>
    <ligand>
        <name>1D-myo-inositol 2-(L-cysteinylamino)-2-deoxy-alpha-D-glucopyranoside</name>
        <dbReference type="ChEBI" id="CHEBI:58887"/>
    </ligand>
</feature>
<comment type="catalytic activity">
    <reaction evidence="4">
        <text>1D-myo-inositol 2-(L-cysteinylamino)-2-deoxy-alpha-D-glucopyranoside + acetyl-CoA = mycothiol + CoA + H(+)</text>
        <dbReference type="Rhea" id="RHEA:26172"/>
        <dbReference type="ChEBI" id="CHEBI:15378"/>
        <dbReference type="ChEBI" id="CHEBI:16768"/>
        <dbReference type="ChEBI" id="CHEBI:57287"/>
        <dbReference type="ChEBI" id="CHEBI:57288"/>
        <dbReference type="ChEBI" id="CHEBI:58887"/>
        <dbReference type="EC" id="2.3.1.189"/>
    </reaction>
</comment>
<comment type="function">
    <text evidence="4">Catalyzes the transfer of acetyl from acetyl-CoA to desacetylmycothiol (Cys-GlcN-Ins) to form mycothiol.</text>
</comment>
<dbReference type="PANTHER" id="PTHR43877">
    <property type="entry name" value="AMINOALKYLPHOSPHONATE N-ACETYLTRANSFERASE-RELATED-RELATED"/>
    <property type="match status" value="1"/>
</dbReference>
<dbReference type="InterPro" id="IPR000182">
    <property type="entry name" value="GNAT_dom"/>
</dbReference>
<protein>
    <recommendedName>
        <fullName evidence="4">Mycothiol acetyltransferase</fullName>
        <shortName evidence="4">MSH acetyltransferase</shortName>
        <ecNumber evidence="4">2.3.1.189</ecNumber>
    </recommendedName>
    <alternativeName>
        <fullName evidence="4">Mycothiol synthase</fullName>
    </alternativeName>
</protein>
<comment type="caution">
    <text evidence="4">Lacks conserved residue(s) required for the propagation of feature annotation.</text>
</comment>
<dbReference type="PIRSF" id="PIRSF021524">
    <property type="entry name" value="MSH_acetyltransferase"/>
    <property type="match status" value="1"/>
</dbReference>
<feature type="binding site" evidence="4">
    <location>
        <begin position="250"/>
        <end position="252"/>
    </location>
    <ligand>
        <name>acetyl-CoA</name>
        <dbReference type="ChEBI" id="CHEBI:57288"/>
        <label>2</label>
    </ligand>
</feature>
<dbReference type="Gene3D" id="3.40.630.30">
    <property type="match status" value="1"/>
</dbReference>
<dbReference type="InterPro" id="IPR050832">
    <property type="entry name" value="Bact_Acetyltransf"/>
</dbReference>
<dbReference type="NCBIfam" id="TIGR03448">
    <property type="entry name" value="mycothiol_MshD"/>
    <property type="match status" value="1"/>
</dbReference>
<dbReference type="EMBL" id="BLPG01000001">
    <property type="protein sequence ID" value="GFJ91010.1"/>
    <property type="molecule type" value="Genomic_DNA"/>
</dbReference>
<feature type="domain" description="N-acetyltransferase" evidence="5">
    <location>
        <begin position="163"/>
        <end position="320"/>
    </location>
</feature>
<dbReference type="HAMAP" id="MF_01698">
    <property type="entry name" value="MshD"/>
    <property type="match status" value="1"/>
</dbReference>
<evidence type="ECO:0000256" key="3">
    <source>
        <dbReference type="ARBA" id="ARBA00023315"/>
    </source>
</evidence>
<reference evidence="6 7" key="2">
    <citation type="submission" date="2020-03" db="EMBL/GenBank/DDBJ databases">
        <authorList>
            <person name="Ichikawa N."/>
            <person name="Kimura A."/>
            <person name="Kitahashi Y."/>
            <person name="Uohara A."/>
        </authorList>
    </citation>
    <scope>NUCLEOTIDE SEQUENCE [LARGE SCALE GENOMIC DNA]</scope>
    <source>
        <strain evidence="6 7">NBRC 108638</strain>
    </source>
</reference>
<evidence type="ECO:0000313" key="6">
    <source>
        <dbReference type="EMBL" id="GFJ91010.1"/>
    </source>
</evidence>
<comment type="subunit">
    <text evidence="4">Monomer.</text>
</comment>
<evidence type="ECO:0000256" key="2">
    <source>
        <dbReference type="ARBA" id="ARBA00022737"/>
    </source>
</evidence>
<evidence type="ECO:0000256" key="1">
    <source>
        <dbReference type="ARBA" id="ARBA00022679"/>
    </source>
</evidence>
<sequence length="322" mass="34841">MTAVQPLVARVDHLTPDDVHDVLGLAQAAGDTDGAYPLSEHVVLHIRHGGDAPAVHLLAKDHDGALVGYAHLDTTDEVEGASAELVVHPLRRRHGLGRALVKAAMEVTDETDPRGRLRLWAHGDHPSAGALALGLGFTRARVLLQMRRSLFAPLNEPLAPDGVVVRPFRPGEDDAAWVRTNARAFASHPDQGRWTLRDLRLRMAEPWFDPEGFLLAVQASTGQLLGFHWTKVHGGDAAHEHEPIGEVYVLGVDPEAHGAGLGALLTIAGLRYLRGRGLDQAMLYVDESNSPAVALYTRLGFALWSTDVSYHRVINPVTVAST</sequence>
<comment type="similarity">
    <text evidence="4">Belongs to the acetyltransferase family. MshD subfamily.</text>
</comment>
<comment type="caution">
    <text evidence="6">The sequence shown here is derived from an EMBL/GenBank/DDBJ whole genome shotgun (WGS) entry which is preliminary data.</text>
</comment>
<dbReference type="Proteomes" id="UP000482960">
    <property type="component" value="Unassembled WGS sequence"/>
</dbReference>
<keyword evidence="2 4" id="KW-0677">Repeat</keyword>
<dbReference type="PANTHER" id="PTHR43877:SF1">
    <property type="entry name" value="ACETYLTRANSFERASE"/>
    <property type="match status" value="1"/>
</dbReference>
<dbReference type="InterPro" id="IPR017813">
    <property type="entry name" value="Mycothiol_AcTrfase"/>
</dbReference>